<dbReference type="Gramene" id="ERN02746">
    <property type="protein sequence ID" value="ERN02746"/>
    <property type="gene ID" value="AMTR_s00086p00016620"/>
</dbReference>
<dbReference type="HOGENOM" id="CLU_2309861_0_0_1"/>
<evidence type="ECO:0000313" key="2">
    <source>
        <dbReference type="EMBL" id="ERN02746.1"/>
    </source>
</evidence>
<evidence type="ECO:0000256" key="1">
    <source>
        <dbReference type="SAM" id="MobiDB-lite"/>
    </source>
</evidence>
<protein>
    <submittedName>
        <fullName evidence="2">Uncharacterized protein</fullName>
    </submittedName>
</protein>
<evidence type="ECO:0000313" key="3">
    <source>
        <dbReference type="Proteomes" id="UP000017836"/>
    </source>
</evidence>
<dbReference type="AlphaFoldDB" id="W1P5A1"/>
<proteinExistence type="predicted"/>
<dbReference type="EMBL" id="KI394485">
    <property type="protein sequence ID" value="ERN02746.1"/>
    <property type="molecule type" value="Genomic_DNA"/>
</dbReference>
<organism evidence="2 3">
    <name type="scientific">Amborella trichopoda</name>
    <dbReference type="NCBI Taxonomy" id="13333"/>
    <lineage>
        <taxon>Eukaryota</taxon>
        <taxon>Viridiplantae</taxon>
        <taxon>Streptophyta</taxon>
        <taxon>Embryophyta</taxon>
        <taxon>Tracheophyta</taxon>
        <taxon>Spermatophyta</taxon>
        <taxon>Magnoliopsida</taxon>
        <taxon>Amborellales</taxon>
        <taxon>Amborellaceae</taxon>
        <taxon>Amborella</taxon>
    </lineage>
</organism>
<sequence>MEEDIEGQIMIPQRINPSKVSIPWAWTLEHQSTKVLEPPRASISSSRPGQISIDFGESKRAPASSYSPKKSCNMISRRGPYSLASSVPSHVMAALREHYL</sequence>
<dbReference type="Proteomes" id="UP000017836">
    <property type="component" value="Unassembled WGS sequence"/>
</dbReference>
<keyword evidence="3" id="KW-1185">Reference proteome</keyword>
<name>W1P5A1_AMBTC</name>
<reference evidence="3" key="1">
    <citation type="journal article" date="2013" name="Science">
        <title>The Amborella genome and the evolution of flowering plants.</title>
        <authorList>
            <consortium name="Amborella Genome Project"/>
        </authorList>
    </citation>
    <scope>NUCLEOTIDE SEQUENCE [LARGE SCALE GENOMIC DNA]</scope>
</reference>
<gene>
    <name evidence="2" type="ORF">AMTR_s00086p00016620</name>
</gene>
<accession>W1P5A1</accession>
<feature type="region of interest" description="Disordered" evidence="1">
    <location>
        <begin position="36"/>
        <end position="71"/>
    </location>
</feature>